<gene>
    <name evidence="5" type="ORF">METZ01_LOCUS451674</name>
</gene>
<dbReference type="SUPFAM" id="SSF56784">
    <property type="entry name" value="HAD-like"/>
    <property type="match status" value="1"/>
</dbReference>
<dbReference type="UniPathway" id="UPA00299"/>
<dbReference type="PANTHER" id="PTHR43768">
    <property type="entry name" value="TREHALOSE 6-PHOSPHATE PHOSPHATASE"/>
    <property type="match status" value="1"/>
</dbReference>
<dbReference type="Pfam" id="PF02358">
    <property type="entry name" value="Trehalose_PPase"/>
    <property type="match status" value="1"/>
</dbReference>
<comment type="pathway">
    <text evidence="1">Glycan biosynthesis; trehalose biosynthesis.</text>
</comment>
<protein>
    <recommendedName>
        <fullName evidence="3">trehalose-phosphatase</fullName>
        <ecNumber evidence="3">3.1.3.12</ecNumber>
    </recommendedName>
</protein>
<evidence type="ECO:0000313" key="5">
    <source>
        <dbReference type="EMBL" id="SVD98820.1"/>
    </source>
</evidence>
<dbReference type="InterPro" id="IPR036412">
    <property type="entry name" value="HAD-like_sf"/>
</dbReference>
<reference evidence="5" key="1">
    <citation type="submission" date="2018-05" db="EMBL/GenBank/DDBJ databases">
        <authorList>
            <person name="Lanie J.A."/>
            <person name="Ng W.-L."/>
            <person name="Kazmierczak K.M."/>
            <person name="Andrzejewski T.M."/>
            <person name="Davidsen T.M."/>
            <person name="Wayne K.J."/>
            <person name="Tettelin H."/>
            <person name="Glass J.I."/>
            <person name="Rusch D."/>
            <person name="Podicherti R."/>
            <person name="Tsui H.-C.T."/>
            <person name="Winkler M.E."/>
        </authorList>
    </citation>
    <scope>NUCLEOTIDE SEQUENCE</scope>
</reference>
<evidence type="ECO:0000256" key="4">
    <source>
        <dbReference type="ARBA" id="ARBA00022801"/>
    </source>
</evidence>
<comment type="similarity">
    <text evidence="2">Belongs to the trehalose phosphatase family.</text>
</comment>
<name>A0A382ZU52_9ZZZZ</name>
<dbReference type="NCBIfam" id="TIGR01484">
    <property type="entry name" value="HAD-SF-IIB"/>
    <property type="match status" value="1"/>
</dbReference>
<dbReference type="PANTHER" id="PTHR43768:SF3">
    <property type="entry name" value="TREHALOSE 6-PHOSPHATE PHOSPHATASE"/>
    <property type="match status" value="1"/>
</dbReference>
<dbReference type="NCBIfam" id="TIGR00685">
    <property type="entry name" value="T6PP"/>
    <property type="match status" value="1"/>
</dbReference>
<evidence type="ECO:0000256" key="2">
    <source>
        <dbReference type="ARBA" id="ARBA00008770"/>
    </source>
</evidence>
<feature type="non-terminal residue" evidence="5">
    <location>
        <position position="227"/>
    </location>
</feature>
<accession>A0A382ZU52</accession>
<sequence>MIELQESLQTQPWGLFADIDGTIADIVPIPQNAELRPGCSRALDKLTESLSAVAILTGRGLESAKRMVGLDNVVYFCNHGLERWENGKTVIPREVRGYQEQVRATAKNLERHLNLPGVYVEEKGYGISVHYRNAPSKDLAIATIIDAITDVGAAEWLKLHYGKMLIDLRLPVEINKGTALQTLVEERNLQGAIVLGDDTTDFDMFETTRELSEIVGLTYLNIAVLGS</sequence>
<dbReference type="InterPro" id="IPR044651">
    <property type="entry name" value="OTSB-like"/>
</dbReference>
<proteinExistence type="inferred from homology"/>
<dbReference type="InterPro" id="IPR023214">
    <property type="entry name" value="HAD_sf"/>
</dbReference>
<dbReference type="GO" id="GO:0004805">
    <property type="term" value="F:trehalose-phosphatase activity"/>
    <property type="evidence" value="ECO:0007669"/>
    <property type="project" value="UniProtKB-EC"/>
</dbReference>
<dbReference type="EC" id="3.1.3.12" evidence="3"/>
<organism evidence="5">
    <name type="scientific">marine metagenome</name>
    <dbReference type="NCBI Taxonomy" id="408172"/>
    <lineage>
        <taxon>unclassified sequences</taxon>
        <taxon>metagenomes</taxon>
        <taxon>ecological metagenomes</taxon>
    </lineage>
</organism>
<evidence type="ECO:0000256" key="1">
    <source>
        <dbReference type="ARBA" id="ARBA00005199"/>
    </source>
</evidence>
<dbReference type="Gene3D" id="3.30.70.1020">
    <property type="entry name" value="Trehalose-6-phosphate phosphatase related protein, domain 2"/>
    <property type="match status" value="1"/>
</dbReference>
<dbReference type="InterPro" id="IPR006379">
    <property type="entry name" value="HAD-SF_hydro_IIB"/>
</dbReference>
<dbReference type="InterPro" id="IPR003337">
    <property type="entry name" value="Trehalose_PPase"/>
</dbReference>
<keyword evidence="4" id="KW-0378">Hydrolase</keyword>
<evidence type="ECO:0000256" key="3">
    <source>
        <dbReference type="ARBA" id="ARBA00013086"/>
    </source>
</evidence>
<dbReference type="Gene3D" id="3.40.50.1000">
    <property type="entry name" value="HAD superfamily/HAD-like"/>
    <property type="match status" value="1"/>
</dbReference>
<dbReference type="GO" id="GO:0005992">
    <property type="term" value="P:trehalose biosynthetic process"/>
    <property type="evidence" value="ECO:0007669"/>
    <property type="project" value="UniProtKB-UniPathway"/>
</dbReference>
<dbReference type="AlphaFoldDB" id="A0A382ZU52"/>
<dbReference type="EMBL" id="UINC01186553">
    <property type="protein sequence ID" value="SVD98820.1"/>
    <property type="molecule type" value="Genomic_DNA"/>
</dbReference>